<evidence type="ECO:0000256" key="1">
    <source>
        <dbReference type="SAM" id="MobiDB-lite"/>
    </source>
</evidence>
<feature type="transmembrane region" description="Helical" evidence="2">
    <location>
        <begin position="132"/>
        <end position="153"/>
    </location>
</feature>
<dbReference type="PANTHER" id="PTHR45138:SF9">
    <property type="entry name" value="DIGUANYLATE CYCLASE DGCM-RELATED"/>
    <property type="match status" value="1"/>
</dbReference>
<dbReference type="CDD" id="cd01949">
    <property type="entry name" value="GGDEF"/>
    <property type="match status" value="1"/>
</dbReference>
<feature type="region of interest" description="Disordered" evidence="1">
    <location>
        <begin position="1"/>
        <end position="20"/>
    </location>
</feature>
<evidence type="ECO:0000313" key="4">
    <source>
        <dbReference type="EMBL" id="AEI44865.1"/>
    </source>
</evidence>
<dbReference type="Pfam" id="PF00990">
    <property type="entry name" value="GGDEF"/>
    <property type="match status" value="1"/>
</dbReference>
<dbReference type="KEGG" id="pms:KNP414_06344"/>
<dbReference type="GO" id="GO:0052621">
    <property type="term" value="F:diguanylate cyclase activity"/>
    <property type="evidence" value="ECO:0007669"/>
    <property type="project" value="TreeGrafter"/>
</dbReference>
<name>F8FLU9_PAEMK</name>
<dbReference type="InterPro" id="IPR043128">
    <property type="entry name" value="Rev_trsase/Diguanyl_cyclase"/>
</dbReference>
<dbReference type="AlphaFoldDB" id="F8FLU9"/>
<gene>
    <name evidence="4" type="ordered locus">KNP414_06344</name>
</gene>
<dbReference type="SMART" id="SM00267">
    <property type="entry name" value="GGDEF"/>
    <property type="match status" value="1"/>
</dbReference>
<dbReference type="InterPro" id="IPR050469">
    <property type="entry name" value="Diguanylate_Cyclase"/>
</dbReference>
<dbReference type="Proteomes" id="UP000006620">
    <property type="component" value="Chromosome"/>
</dbReference>
<keyword evidence="2" id="KW-0472">Membrane</keyword>
<dbReference type="PATRIC" id="fig|1036673.3.peg.5903"/>
<dbReference type="SUPFAM" id="SSF55073">
    <property type="entry name" value="Nucleotide cyclase"/>
    <property type="match status" value="1"/>
</dbReference>
<feature type="compositionally biased region" description="Polar residues" evidence="1">
    <location>
        <begin position="10"/>
        <end position="20"/>
    </location>
</feature>
<feature type="transmembrane region" description="Helical" evidence="2">
    <location>
        <begin position="58"/>
        <end position="76"/>
    </location>
</feature>
<dbReference type="HOGENOM" id="CLU_000445_11_1_9"/>
<dbReference type="NCBIfam" id="TIGR00254">
    <property type="entry name" value="GGDEF"/>
    <property type="match status" value="1"/>
</dbReference>
<dbReference type="InterPro" id="IPR000160">
    <property type="entry name" value="GGDEF_dom"/>
</dbReference>
<reference evidence="4 5" key="2">
    <citation type="journal article" date="2013" name="Genome Announc.">
        <title>Genome Sequence of Growth-Improving Paenibacillus mucilaginosus Strain KNP414.</title>
        <authorList>
            <person name="Lu J.J."/>
            <person name="Wang J.F."/>
            <person name="Hu X.F."/>
        </authorList>
    </citation>
    <scope>NUCLEOTIDE SEQUENCE [LARGE SCALE GENOMIC DNA]</scope>
    <source>
        <strain evidence="4 5">KNP414</strain>
    </source>
</reference>
<accession>F8FLU9</accession>
<reference evidence="5" key="1">
    <citation type="submission" date="2011-06" db="EMBL/GenBank/DDBJ databases">
        <title>Complete genome sequence of Paenibacillus mucilaginosus KNP414.</title>
        <authorList>
            <person name="Wang J."/>
            <person name="Hu S."/>
            <person name="Hu X."/>
            <person name="Zhang B."/>
            <person name="Dong D."/>
            <person name="Zhang S."/>
            <person name="Zhao K."/>
            <person name="Wu D."/>
        </authorList>
    </citation>
    <scope>NUCLEOTIDE SEQUENCE [LARGE SCALE GENOMIC DNA]</scope>
    <source>
        <strain evidence="5">KNP414</strain>
    </source>
</reference>
<keyword evidence="2" id="KW-0812">Transmembrane</keyword>
<protein>
    <submittedName>
        <fullName evidence="4">Diguanylate cyclase</fullName>
    </submittedName>
</protein>
<keyword evidence="2" id="KW-1133">Transmembrane helix</keyword>
<evidence type="ECO:0000259" key="3">
    <source>
        <dbReference type="PROSITE" id="PS50887"/>
    </source>
</evidence>
<organism evidence="4 5">
    <name type="scientific">Paenibacillus mucilaginosus (strain KNP414)</name>
    <dbReference type="NCBI Taxonomy" id="1036673"/>
    <lineage>
        <taxon>Bacteria</taxon>
        <taxon>Bacillati</taxon>
        <taxon>Bacillota</taxon>
        <taxon>Bacilli</taxon>
        <taxon>Bacillales</taxon>
        <taxon>Paenibacillaceae</taxon>
        <taxon>Paenibacillus</taxon>
    </lineage>
</organism>
<dbReference type="FunFam" id="3.30.70.270:FF:000001">
    <property type="entry name" value="Diguanylate cyclase domain protein"/>
    <property type="match status" value="1"/>
</dbReference>
<evidence type="ECO:0000313" key="5">
    <source>
        <dbReference type="Proteomes" id="UP000006620"/>
    </source>
</evidence>
<feature type="transmembrane region" description="Helical" evidence="2">
    <location>
        <begin position="165"/>
        <end position="182"/>
    </location>
</feature>
<sequence>MGEKDPLTPMSDQQSSAAPATSPGSHYDAFFAAATKSCILIHLLWLVLFWALGVMPMAMYNFVSTCFFAWSLQFLLGKHNRTWALLVHMEVRLHMVLASIMVGWDTGFHYYFFLLIFVCFMNPMYGRGMRIFLAVSDVVIYLLLTQYALRPWYTVDPLYTELLNIHNILIVTITITILSSVFRKRITETIGDLEMAANTDPLTGLLNRRSMFARLEREHARYQSGAASYCVLLCDIDDFKMFNDLYGHDCGDYVLRECAQAIRGLVRNGDSVSRWGGEEFLILLPATDPEEAFHIAERIRSRIQHSVHTFQGAELRITLTFGLSSCPPSVSVSDCINQADNALMQGKQEGKNCVVSQLL</sequence>
<dbReference type="PROSITE" id="PS50887">
    <property type="entry name" value="GGDEF"/>
    <property type="match status" value="1"/>
</dbReference>
<proteinExistence type="predicted"/>
<feature type="transmembrane region" description="Helical" evidence="2">
    <location>
        <begin position="29"/>
        <end position="52"/>
    </location>
</feature>
<dbReference type="Gene3D" id="3.30.70.270">
    <property type="match status" value="1"/>
</dbReference>
<dbReference type="EMBL" id="CP002869">
    <property type="protein sequence ID" value="AEI44865.1"/>
    <property type="molecule type" value="Genomic_DNA"/>
</dbReference>
<evidence type="ECO:0000256" key="2">
    <source>
        <dbReference type="SAM" id="Phobius"/>
    </source>
</evidence>
<feature type="domain" description="GGDEF" evidence="3">
    <location>
        <begin position="227"/>
        <end position="359"/>
    </location>
</feature>
<dbReference type="InterPro" id="IPR029787">
    <property type="entry name" value="Nucleotide_cyclase"/>
</dbReference>
<dbReference type="PANTHER" id="PTHR45138">
    <property type="entry name" value="REGULATORY COMPONENTS OF SENSORY TRANSDUCTION SYSTEM"/>
    <property type="match status" value="1"/>
</dbReference>